<name>F2BG47_9NEIS</name>
<gene>
    <name evidence="1" type="ORF">HMPREF9123_2704</name>
</gene>
<organism evidence="1 2">
    <name type="scientific">Neisseria bacilliformis ATCC BAA-1200</name>
    <dbReference type="NCBI Taxonomy" id="888742"/>
    <lineage>
        <taxon>Bacteria</taxon>
        <taxon>Pseudomonadati</taxon>
        <taxon>Pseudomonadota</taxon>
        <taxon>Betaproteobacteria</taxon>
        <taxon>Neisseriales</taxon>
        <taxon>Neisseriaceae</taxon>
        <taxon>Neisseria</taxon>
    </lineage>
</organism>
<protein>
    <submittedName>
        <fullName evidence="1">Uncharacterized protein</fullName>
    </submittedName>
</protein>
<dbReference type="EMBL" id="AFAY01000053">
    <property type="protein sequence ID" value="EGF07168.1"/>
    <property type="molecule type" value="Genomic_DNA"/>
</dbReference>
<evidence type="ECO:0000313" key="1">
    <source>
        <dbReference type="EMBL" id="EGF07168.1"/>
    </source>
</evidence>
<proteinExistence type="predicted"/>
<sequence length="44" mass="4991">MAHCLQAFFQMPPAAYAMVGQDPPYAIRQSKGRLKAQLRRSQNL</sequence>
<dbReference type="AlphaFoldDB" id="F2BG47"/>
<dbReference type="HOGENOM" id="CLU_3219025_0_0_4"/>
<dbReference type="Proteomes" id="UP000004105">
    <property type="component" value="Unassembled WGS sequence"/>
</dbReference>
<evidence type="ECO:0000313" key="2">
    <source>
        <dbReference type="Proteomes" id="UP000004105"/>
    </source>
</evidence>
<accession>F2BG47</accession>
<comment type="caution">
    <text evidence="1">The sequence shown here is derived from an EMBL/GenBank/DDBJ whole genome shotgun (WGS) entry which is preliminary data.</text>
</comment>
<reference evidence="1 2" key="1">
    <citation type="submission" date="2011-02" db="EMBL/GenBank/DDBJ databases">
        <authorList>
            <person name="Muzny D."/>
            <person name="Qin X."/>
            <person name="Deng J."/>
            <person name="Jiang H."/>
            <person name="Liu Y."/>
            <person name="Qu J."/>
            <person name="Song X.-Z."/>
            <person name="Zhang L."/>
            <person name="Thornton R."/>
            <person name="Coyle M."/>
            <person name="Francisco L."/>
            <person name="Jackson L."/>
            <person name="Javaid M."/>
            <person name="Korchina V."/>
            <person name="Kovar C."/>
            <person name="Mata R."/>
            <person name="Mathew T."/>
            <person name="Ngo R."/>
            <person name="Nguyen L."/>
            <person name="Nguyen N."/>
            <person name="Okwuonu G."/>
            <person name="Ongeri F."/>
            <person name="Pham C."/>
            <person name="Simmons D."/>
            <person name="Wilczek-Boney K."/>
            <person name="Hale W."/>
            <person name="Jakkamsetti A."/>
            <person name="Pham P."/>
            <person name="Ruth R."/>
            <person name="San Lucas F."/>
            <person name="Warren J."/>
            <person name="Zhang J."/>
            <person name="Zhao Z."/>
            <person name="Zhou C."/>
            <person name="Zhu D."/>
            <person name="Lee S."/>
            <person name="Bess C."/>
            <person name="Blankenburg K."/>
            <person name="Forbes L."/>
            <person name="Fu Q."/>
            <person name="Gubbala S."/>
            <person name="Hirani K."/>
            <person name="Jayaseelan J.C."/>
            <person name="Lara F."/>
            <person name="Munidasa M."/>
            <person name="Palculict T."/>
            <person name="Patil S."/>
            <person name="Pu L.-L."/>
            <person name="Saada N."/>
            <person name="Tang L."/>
            <person name="Weissenberger G."/>
            <person name="Zhu Y."/>
            <person name="Hemphill L."/>
            <person name="Shang Y."/>
            <person name="Youmans B."/>
            <person name="Ayvaz T."/>
            <person name="Ross M."/>
            <person name="Santibanez J."/>
            <person name="Aqrawi P."/>
            <person name="Gross S."/>
            <person name="Joshi V."/>
            <person name="Fowler G."/>
            <person name="Nazareth L."/>
            <person name="Reid J."/>
            <person name="Worley K."/>
            <person name="Petrosino J."/>
            <person name="Highlander S."/>
            <person name="Gibbs R."/>
        </authorList>
    </citation>
    <scope>NUCLEOTIDE SEQUENCE [LARGE SCALE GENOMIC DNA]</scope>
    <source>
        <strain evidence="1 2">ATCC BAA-1200</strain>
    </source>
</reference>
<keyword evidence="2" id="KW-1185">Reference proteome</keyword>